<keyword evidence="5" id="KW-0676">Redox-active center</keyword>
<comment type="subcellular location">
    <subcellularLocation>
        <location evidence="1">Cell envelope</location>
    </subcellularLocation>
</comment>
<dbReference type="Proteomes" id="UP001385892">
    <property type="component" value="Unassembled WGS sequence"/>
</dbReference>
<dbReference type="InterPro" id="IPR013766">
    <property type="entry name" value="Thioredoxin_domain"/>
</dbReference>
<dbReference type="CDD" id="cd03010">
    <property type="entry name" value="TlpA_like_DsbE"/>
    <property type="match status" value="1"/>
</dbReference>
<reference evidence="7 8" key="1">
    <citation type="submission" date="2024-03" db="EMBL/GenBank/DDBJ databases">
        <title>Novel species of the genus Variovorax.</title>
        <authorList>
            <person name="Liu Q."/>
            <person name="Xin Y.-H."/>
        </authorList>
    </citation>
    <scope>NUCLEOTIDE SEQUENCE [LARGE SCALE GENOMIC DNA]</scope>
    <source>
        <strain evidence="7 8">KACC 18900</strain>
    </source>
</reference>
<dbReference type="PANTHER" id="PTHR42852">
    <property type="entry name" value="THIOL:DISULFIDE INTERCHANGE PROTEIN DSBE"/>
    <property type="match status" value="1"/>
</dbReference>
<keyword evidence="4" id="KW-1015">Disulfide bond</keyword>
<comment type="caution">
    <text evidence="7">The sequence shown here is derived from an EMBL/GenBank/DDBJ whole genome shotgun (WGS) entry which is preliminary data.</text>
</comment>
<feature type="domain" description="Thioredoxin" evidence="6">
    <location>
        <begin position="32"/>
        <end position="173"/>
    </location>
</feature>
<dbReference type="SUPFAM" id="SSF52833">
    <property type="entry name" value="Thioredoxin-like"/>
    <property type="match status" value="1"/>
</dbReference>
<dbReference type="InterPro" id="IPR004799">
    <property type="entry name" value="Periplasmic_diS_OxRdtase_DsbE"/>
</dbReference>
<dbReference type="NCBIfam" id="TIGR00385">
    <property type="entry name" value="dsbE"/>
    <property type="match status" value="1"/>
</dbReference>
<dbReference type="PROSITE" id="PS00194">
    <property type="entry name" value="THIOREDOXIN_1"/>
    <property type="match status" value="1"/>
</dbReference>
<dbReference type="Gene3D" id="3.40.30.10">
    <property type="entry name" value="Glutaredoxin"/>
    <property type="match status" value="1"/>
</dbReference>
<evidence type="ECO:0000256" key="5">
    <source>
        <dbReference type="ARBA" id="ARBA00023284"/>
    </source>
</evidence>
<organism evidence="7 8">
    <name type="scientific">Variovorax rhizosphaerae</name>
    <dbReference type="NCBI Taxonomy" id="1836200"/>
    <lineage>
        <taxon>Bacteria</taxon>
        <taxon>Pseudomonadati</taxon>
        <taxon>Pseudomonadota</taxon>
        <taxon>Betaproteobacteria</taxon>
        <taxon>Burkholderiales</taxon>
        <taxon>Comamonadaceae</taxon>
        <taxon>Variovorax</taxon>
    </lineage>
</organism>
<dbReference type="PROSITE" id="PS51352">
    <property type="entry name" value="THIOREDOXIN_2"/>
    <property type="match status" value="1"/>
</dbReference>
<dbReference type="EMBL" id="JBBKZT010000002">
    <property type="protein sequence ID" value="MEJ8845902.1"/>
    <property type="molecule type" value="Genomic_DNA"/>
</dbReference>
<comment type="similarity">
    <text evidence="2">Belongs to the thioredoxin family. DsbE subfamily.</text>
</comment>
<dbReference type="InterPro" id="IPR050553">
    <property type="entry name" value="Thioredoxin_ResA/DsbE_sf"/>
</dbReference>
<keyword evidence="3" id="KW-0201">Cytochrome c-type biogenesis</keyword>
<dbReference type="InterPro" id="IPR013740">
    <property type="entry name" value="Redoxin"/>
</dbReference>
<evidence type="ECO:0000313" key="7">
    <source>
        <dbReference type="EMBL" id="MEJ8845902.1"/>
    </source>
</evidence>
<keyword evidence="8" id="KW-1185">Reference proteome</keyword>
<accession>A0ABU8WGY8</accession>
<evidence type="ECO:0000256" key="2">
    <source>
        <dbReference type="ARBA" id="ARBA00007758"/>
    </source>
</evidence>
<sequence length="173" mass="19339">MMRFKLPFAIFLVLAILLAMGLSRDPKVLPSALIDKPAPAIDLPLLDDPQQMLKVDSLRGKVWLLNVWASWCAPCRDELPVLTALAREDGVALYGLNYKDKSDVARTWLRRHGNPYLGSAVDSDGRVGIDYGVYGVPETFVIDRAGRIRFKHAGPITPEIWRTTMLPVVRSLQ</sequence>
<dbReference type="RefSeq" id="WP_340341459.1">
    <property type="nucleotide sequence ID" value="NZ_JBBKZT010000002.1"/>
</dbReference>
<evidence type="ECO:0000259" key="6">
    <source>
        <dbReference type="PROSITE" id="PS51352"/>
    </source>
</evidence>
<evidence type="ECO:0000256" key="4">
    <source>
        <dbReference type="ARBA" id="ARBA00023157"/>
    </source>
</evidence>
<dbReference type="InterPro" id="IPR017937">
    <property type="entry name" value="Thioredoxin_CS"/>
</dbReference>
<protein>
    <submittedName>
        <fullName evidence="7">DsbE family thiol:disulfide interchange protein</fullName>
    </submittedName>
</protein>
<gene>
    <name evidence="7" type="ORF">WKW82_04555</name>
</gene>
<name>A0ABU8WGY8_9BURK</name>
<evidence type="ECO:0000256" key="3">
    <source>
        <dbReference type="ARBA" id="ARBA00022748"/>
    </source>
</evidence>
<dbReference type="Pfam" id="PF08534">
    <property type="entry name" value="Redoxin"/>
    <property type="match status" value="1"/>
</dbReference>
<dbReference type="PANTHER" id="PTHR42852:SF6">
    <property type="entry name" value="THIOL:DISULFIDE INTERCHANGE PROTEIN DSBE"/>
    <property type="match status" value="1"/>
</dbReference>
<proteinExistence type="inferred from homology"/>
<dbReference type="InterPro" id="IPR036249">
    <property type="entry name" value="Thioredoxin-like_sf"/>
</dbReference>
<evidence type="ECO:0000256" key="1">
    <source>
        <dbReference type="ARBA" id="ARBA00004196"/>
    </source>
</evidence>
<evidence type="ECO:0000313" key="8">
    <source>
        <dbReference type="Proteomes" id="UP001385892"/>
    </source>
</evidence>